<feature type="compositionally biased region" description="Pro residues" evidence="1">
    <location>
        <begin position="193"/>
        <end position="204"/>
    </location>
</feature>
<evidence type="ECO:0000313" key="3">
    <source>
        <dbReference type="EMBL" id="MDK9500284.1"/>
    </source>
</evidence>
<evidence type="ECO:0008006" key="5">
    <source>
        <dbReference type="Google" id="ProtNLM"/>
    </source>
</evidence>
<keyword evidence="2" id="KW-0812">Transmembrane</keyword>
<dbReference type="PRINTS" id="PR01217">
    <property type="entry name" value="PRICHEXTENSN"/>
</dbReference>
<comment type="caution">
    <text evidence="3">The sequence shown here is derived from an EMBL/GenBank/DDBJ whole genome shotgun (WGS) entry which is preliminary data.</text>
</comment>
<keyword evidence="2" id="KW-1133">Transmembrane helix</keyword>
<feature type="transmembrane region" description="Helical" evidence="2">
    <location>
        <begin position="321"/>
        <end position="343"/>
    </location>
</feature>
<dbReference type="EMBL" id="JASITI010000059">
    <property type="protein sequence ID" value="MDK9500284.1"/>
    <property type="molecule type" value="Genomic_DNA"/>
</dbReference>
<accession>A0ABT7H580</accession>
<proteinExistence type="predicted"/>
<dbReference type="Proteomes" id="UP001223390">
    <property type="component" value="Unassembled WGS sequence"/>
</dbReference>
<protein>
    <recommendedName>
        <fullName evidence="5">Integral membrane protein</fullName>
    </recommendedName>
</protein>
<evidence type="ECO:0000256" key="2">
    <source>
        <dbReference type="SAM" id="Phobius"/>
    </source>
</evidence>
<name>A0ABT7H580_9ACTN</name>
<feature type="compositionally biased region" description="Low complexity" evidence="1">
    <location>
        <begin position="239"/>
        <end position="251"/>
    </location>
</feature>
<feature type="region of interest" description="Disordered" evidence="1">
    <location>
        <begin position="177"/>
        <end position="253"/>
    </location>
</feature>
<reference evidence="3 4" key="1">
    <citation type="submission" date="2023-05" db="EMBL/GenBank/DDBJ databases">
        <title>Sequencing and Assembly of Streptomyces sp. NP73.</title>
        <authorList>
            <person name="Konwar A.N."/>
            <person name="Saikia K."/>
            <person name="Thakur D."/>
        </authorList>
    </citation>
    <scope>NUCLEOTIDE SEQUENCE [LARGE SCALE GENOMIC DNA]</scope>
    <source>
        <strain evidence="3 4">NP73</strain>
    </source>
</reference>
<feature type="transmembrane region" description="Helical" evidence="2">
    <location>
        <begin position="296"/>
        <end position="314"/>
    </location>
</feature>
<evidence type="ECO:0000313" key="4">
    <source>
        <dbReference type="Proteomes" id="UP001223390"/>
    </source>
</evidence>
<gene>
    <name evidence="3" type="ORF">QEZ40_005915</name>
</gene>
<feature type="transmembrane region" description="Helical" evidence="2">
    <location>
        <begin position="355"/>
        <end position="378"/>
    </location>
</feature>
<feature type="compositionally biased region" description="Low complexity" evidence="1">
    <location>
        <begin position="205"/>
        <end position="223"/>
    </location>
</feature>
<sequence>MNDPSTLAATDHGDREGLPATPDPTDGPATPAPPAPDATPAPPAPDATFAPPAPDAAPDPPSAGPAPAGPDPAPRPDPYPAPHPEPVRTLLETAATCRPVEEVTALVSLLKESGGLDSPGHDALRAAAVARPVDDVRHMVALLGEHPLEEAEADITLRAAAVGRPIEDVALLASILGPDGTPRTDRPPAWTALPPPPQDPPPAAAAPEPVRAPAAPVPAAVAAPAPPEDDGWPAEADRAPTTPGRAAAAPGRVPPAAPATGALGHVLRWPTAAALLLCGVLHLPGNLARPPAPQTLAALAVSLLCLALGALLAVRDSPPVWRAAAVAALAVVTLHVVGGLVLFDPLDGALGGPYEWSGVTAVLCAGTGAVLAGLALAYRRPPADTGG</sequence>
<evidence type="ECO:0000256" key="1">
    <source>
        <dbReference type="SAM" id="MobiDB-lite"/>
    </source>
</evidence>
<keyword evidence="2" id="KW-0472">Membrane</keyword>
<organism evidence="3 4">
    <name type="scientific">Streptomyces katrae</name>
    <dbReference type="NCBI Taxonomy" id="68223"/>
    <lineage>
        <taxon>Bacteria</taxon>
        <taxon>Bacillati</taxon>
        <taxon>Actinomycetota</taxon>
        <taxon>Actinomycetes</taxon>
        <taxon>Kitasatosporales</taxon>
        <taxon>Streptomycetaceae</taxon>
        <taxon>Streptomyces</taxon>
    </lineage>
</organism>
<feature type="compositionally biased region" description="Low complexity" evidence="1">
    <location>
        <begin position="19"/>
        <end position="29"/>
    </location>
</feature>
<feature type="compositionally biased region" description="Pro residues" evidence="1">
    <location>
        <begin position="30"/>
        <end position="84"/>
    </location>
</feature>
<keyword evidence="4" id="KW-1185">Reference proteome</keyword>
<dbReference type="RefSeq" id="WP_285345949.1">
    <property type="nucleotide sequence ID" value="NZ_JASITI010000059.1"/>
</dbReference>
<feature type="region of interest" description="Disordered" evidence="1">
    <location>
        <begin position="1"/>
        <end position="88"/>
    </location>
</feature>